<evidence type="ECO:0000313" key="2">
    <source>
        <dbReference type="Proteomes" id="UP000192288"/>
    </source>
</evidence>
<dbReference type="InterPro" id="IPR016084">
    <property type="entry name" value="Haem_Oase-like_multi-hlx"/>
</dbReference>
<dbReference type="eggNOG" id="COG0819">
    <property type="taxonomic scope" value="Bacteria"/>
</dbReference>
<gene>
    <name evidence="1" type="ORF">BMR96_00380</name>
</gene>
<dbReference type="STRING" id="33968.BMS77_02945"/>
<proteinExistence type="predicted"/>
<organism evidence="1 2">
    <name type="scientific">Leuconostoc pseudomesenteroides</name>
    <dbReference type="NCBI Taxonomy" id="33968"/>
    <lineage>
        <taxon>Bacteria</taxon>
        <taxon>Bacillati</taxon>
        <taxon>Bacillota</taxon>
        <taxon>Bacilli</taxon>
        <taxon>Lactobacillales</taxon>
        <taxon>Lactobacillaceae</taxon>
        <taxon>Leuconostoc</taxon>
    </lineage>
</organism>
<dbReference type="SUPFAM" id="SSF48613">
    <property type="entry name" value="Heme oxygenase-like"/>
    <property type="match status" value="1"/>
</dbReference>
<dbReference type="RefSeq" id="WP_004910115.1">
    <property type="nucleotide sequence ID" value="NZ_MPLS01000001.1"/>
</dbReference>
<comment type="caution">
    <text evidence="1">The sequence shown here is derived from an EMBL/GenBank/DDBJ whole genome shotgun (WGS) entry which is preliminary data.</text>
</comment>
<dbReference type="Proteomes" id="UP000192288">
    <property type="component" value="Unassembled WGS sequence"/>
</dbReference>
<evidence type="ECO:0000313" key="1">
    <source>
        <dbReference type="EMBL" id="ORI98744.1"/>
    </source>
</evidence>
<sequence>MTSLQTIREQFMPQIMAEPFVKAIGNNSLTKHQADYYTAQDASYIEAFMPIVDQIDESLHLTRPTSDDEGQAHLSLVDAVASKSLDLVGQSYVNHMRAAAQKGAMSAIMATLPCVESYYFIAKALAHQTNNGWQQYYASKQYHDLVTYYWQIVDHSDSQLDVAIFEKSYQFELKFWRNAYEKGSQY</sequence>
<reference evidence="1 2" key="1">
    <citation type="journal article" date="2017" name="Front. Microbiol.">
        <title>Genomic Characterization of Dairy Associated Leuconostoc Species and Diversity of Leuconostocs in Undefined Mixed Mesophilic Starter Cultures.</title>
        <authorList>
            <person name="Frantzen C.A."/>
            <person name="Kot W."/>
            <person name="Pedersen T.B."/>
            <person name="Ardo Y.M."/>
            <person name="Broadbent J.R."/>
            <person name="Neve H."/>
            <person name="Hansen L.H."/>
            <person name="Dal Bello F."/>
            <person name="Ostlie H.M."/>
            <person name="Kleppen H.P."/>
            <person name="Vogensen F.K."/>
            <person name="Holo H."/>
        </authorList>
    </citation>
    <scope>NUCLEOTIDE SEQUENCE [LARGE SCALE GENOMIC DNA]</scope>
    <source>
        <strain evidence="1 2">LMGCF08</strain>
    </source>
</reference>
<dbReference type="Gene3D" id="1.20.910.10">
    <property type="entry name" value="Heme oxygenase-like"/>
    <property type="match status" value="1"/>
</dbReference>
<protein>
    <submittedName>
        <fullName evidence="1">Transcriptional regulator</fullName>
    </submittedName>
</protein>
<dbReference type="EMBL" id="MPLS01000001">
    <property type="protein sequence ID" value="ORI98744.1"/>
    <property type="molecule type" value="Genomic_DNA"/>
</dbReference>
<dbReference type="AlphaFoldDB" id="A0A1X0VGK6"/>
<name>A0A1X0VGK6_LEUPS</name>
<accession>A0A1X0VGK6</accession>